<dbReference type="PANTHER" id="PTHR33692:SF1">
    <property type="entry name" value="RIBOSOME MATURATION FACTOR RIMM"/>
    <property type="match status" value="1"/>
</dbReference>
<dbReference type="EMBL" id="CP034464">
    <property type="protein sequence ID" value="AZP14605.1"/>
    <property type="molecule type" value="Genomic_DNA"/>
</dbReference>
<dbReference type="Gene3D" id="2.40.30.60">
    <property type="entry name" value="RimM"/>
    <property type="match status" value="1"/>
</dbReference>
<dbReference type="GO" id="GO:0006364">
    <property type="term" value="P:rRNA processing"/>
    <property type="evidence" value="ECO:0007669"/>
    <property type="project" value="UniProtKB-UniRule"/>
</dbReference>
<accession>A0A3S9HR81</accession>
<dbReference type="PANTHER" id="PTHR33692">
    <property type="entry name" value="RIBOSOME MATURATION FACTOR RIMM"/>
    <property type="match status" value="1"/>
</dbReference>
<keyword evidence="1 5" id="KW-0963">Cytoplasm</keyword>
<keyword evidence="4 5" id="KW-0143">Chaperone</keyword>
<keyword evidence="9" id="KW-1185">Reference proteome</keyword>
<organism evidence="8 9">
    <name type="scientific">Undibacterium parvum</name>
    <dbReference type="NCBI Taxonomy" id="401471"/>
    <lineage>
        <taxon>Bacteria</taxon>
        <taxon>Pseudomonadati</taxon>
        <taxon>Pseudomonadota</taxon>
        <taxon>Betaproteobacteria</taxon>
        <taxon>Burkholderiales</taxon>
        <taxon>Oxalobacteraceae</taxon>
        <taxon>Undibacterium</taxon>
    </lineage>
</organism>
<sequence length="191" mass="20876">MLAGGLAGAVVSASAPEDLVLVGYISGAFGLQGWVKVRPYSSTADAVLSAKTWWLESPQQPQLRDIQRLECKIHGEDVVARLSGVADRNAAEALKGTTVKISRSHFPVLPEGEFYWLDLIGLSVENLQDESLGVVRDLMDNGAHPILRVAQADVPESELAKHERLIPFVDNFVKDVDQVARKVTVDWGLDY</sequence>
<evidence type="ECO:0000256" key="4">
    <source>
        <dbReference type="ARBA" id="ARBA00023186"/>
    </source>
</evidence>
<evidence type="ECO:0000313" key="8">
    <source>
        <dbReference type="EMBL" id="AZP14605.1"/>
    </source>
</evidence>
<name>A0A3S9HR81_9BURK</name>
<comment type="subunit">
    <text evidence="5">Binds ribosomal protein uS19.</text>
</comment>
<dbReference type="AlphaFoldDB" id="A0A3S9HR81"/>
<comment type="function">
    <text evidence="5">An accessory protein needed during the final step in the assembly of 30S ribosomal subunit, possibly for assembly of the head region. Essential for efficient processing of 16S rRNA. May be needed both before and after RbfA during the maturation of 16S rRNA. It has affinity for free ribosomal 30S subunits but not for 70S ribosomes.</text>
</comment>
<dbReference type="InterPro" id="IPR056792">
    <property type="entry name" value="PRC_RimM"/>
</dbReference>
<dbReference type="RefSeq" id="WP_126129962.1">
    <property type="nucleotide sequence ID" value="NZ_CP034464.1"/>
</dbReference>
<dbReference type="InterPro" id="IPR011033">
    <property type="entry name" value="PRC_barrel-like_sf"/>
</dbReference>
<dbReference type="SUPFAM" id="SSF50346">
    <property type="entry name" value="PRC-barrel domain"/>
    <property type="match status" value="1"/>
</dbReference>
<gene>
    <name evidence="5 8" type="primary">rimM</name>
    <name evidence="8" type="ORF">EJN92_15340</name>
</gene>
<comment type="similarity">
    <text evidence="5">Belongs to the RimM family.</text>
</comment>
<dbReference type="Pfam" id="PF24986">
    <property type="entry name" value="PRC_RimM"/>
    <property type="match status" value="1"/>
</dbReference>
<dbReference type="KEGG" id="upv:EJN92_15340"/>
<comment type="subcellular location">
    <subcellularLocation>
        <location evidence="5">Cytoplasm</location>
    </subcellularLocation>
</comment>
<evidence type="ECO:0000256" key="5">
    <source>
        <dbReference type="HAMAP-Rule" id="MF_00014"/>
    </source>
</evidence>
<reference evidence="8 9" key="1">
    <citation type="journal article" date="2011" name="Int. J. Syst. Evol. Microbiol.">
        <title>Description of Undibacterium oligocarboniphilum sp. nov., isolated from purified water, and Undibacterium pigrum strain CCUG 49012 as the type strain of Undibacterium parvum sp. nov., and emended descriptions of the genus Undibacterium and the species Undibacterium pigrum.</title>
        <authorList>
            <person name="Eder W."/>
            <person name="Wanner G."/>
            <person name="Ludwig W."/>
            <person name="Busse H.J."/>
            <person name="Ziemke-Kageler F."/>
            <person name="Lang E."/>
        </authorList>
    </citation>
    <scope>NUCLEOTIDE SEQUENCE [LARGE SCALE GENOMIC DNA]</scope>
    <source>
        <strain evidence="8 9">DSM 23061</strain>
    </source>
</reference>
<keyword evidence="2 5" id="KW-0690">Ribosome biogenesis</keyword>
<dbReference type="SUPFAM" id="SSF50447">
    <property type="entry name" value="Translation proteins"/>
    <property type="match status" value="1"/>
</dbReference>
<evidence type="ECO:0000256" key="1">
    <source>
        <dbReference type="ARBA" id="ARBA00022490"/>
    </source>
</evidence>
<dbReference type="InterPro" id="IPR011961">
    <property type="entry name" value="RimM"/>
</dbReference>
<proteinExistence type="inferred from homology"/>
<evidence type="ECO:0000259" key="6">
    <source>
        <dbReference type="Pfam" id="PF01782"/>
    </source>
</evidence>
<dbReference type="GO" id="GO:0042274">
    <property type="term" value="P:ribosomal small subunit biogenesis"/>
    <property type="evidence" value="ECO:0007669"/>
    <property type="project" value="UniProtKB-UniRule"/>
</dbReference>
<dbReference type="Pfam" id="PF01782">
    <property type="entry name" value="RimM"/>
    <property type="match status" value="1"/>
</dbReference>
<dbReference type="InterPro" id="IPR009000">
    <property type="entry name" value="Transl_B-barrel_sf"/>
</dbReference>
<dbReference type="GO" id="GO:0043022">
    <property type="term" value="F:ribosome binding"/>
    <property type="evidence" value="ECO:0007669"/>
    <property type="project" value="InterPro"/>
</dbReference>
<dbReference type="InterPro" id="IPR002676">
    <property type="entry name" value="RimM_N"/>
</dbReference>
<dbReference type="Proteomes" id="UP000275663">
    <property type="component" value="Chromosome"/>
</dbReference>
<feature type="domain" description="RimM N-terminal" evidence="6">
    <location>
        <begin position="22"/>
        <end position="104"/>
    </location>
</feature>
<evidence type="ECO:0000313" key="9">
    <source>
        <dbReference type="Proteomes" id="UP000275663"/>
    </source>
</evidence>
<dbReference type="InterPro" id="IPR036976">
    <property type="entry name" value="RimM_N_sf"/>
</dbReference>
<feature type="domain" description="Ribosome maturation factor RimM PRC barrel" evidence="7">
    <location>
        <begin position="116"/>
        <end position="187"/>
    </location>
</feature>
<dbReference type="GO" id="GO:0005840">
    <property type="term" value="C:ribosome"/>
    <property type="evidence" value="ECO:0007669"/>
    <property type="project" value="InterPro"/>
</dbReference>
<evidence type="ECO:0000259" key="7">
    <source>
        <dbReference type="Pfam" id="PF24986"/>
    </source>
</evidence>
<dbReference type="HAMAP" id="MF_00014">
    <property type="entry name" value="Ribosome_mat_RimM"/>
    <property type="match status" value="1"/>
</dbReference>
<dbReference type="NCBIfam" id="TIGR02273">
    <property type="entry name" value="16S_RimM"/>
    <property type="match status" value="1"/>
</dbReference>
<keyword evidence="3 5" id="KW-0698">rRNA processing</keyword>
<protein>
    <recommendedName>
        <fullName evidence="5">Ribosome maturation factor RimM</fullName>
    </recommendedName>
</protein>
<dbReference type="GO" id="GO:0005737">
    <property type="term" value="C:cytoplasm"/>
    <property type="evidence" value="ECO:0007669"/>
    <property type="project" value="UniProtKB-SubCell"/>
</dbReference>
<evidence type="ECO:0000256" key="2">
    <source>
        <dbReference type="ARBA" id="ARBA00022517"/>
    </source>
</evidence>
<comment type="domain">
    <text evidence="5">The PRC barrel domain binds ribosomal protein uS19.</text>
</comment>
<dbReference type="Gene3D" id="2.30.30.240">
    <property type="entry name" value="PRC-barrel domain"/>
    <property type="match status" value="1"/>
</dbReference>
<dbReference type="OrthoDB" id="9783509at2"/>
<evidence type="ECO:0000256" key="3">
    <source>
        <dbReference type="ARBA" id="ARBA00022552"/>
    </source>
</evidence>